<dbReference type="PANTHER" id="PTHR45947">
    <property type="entry name" value="SULFOQUINOVOSYL TRANSFERASE SQD2"/>
    <property type="match status" value="1"/>
</dbReference>
<dbReference type="EMBL" id="SNVJ01000015">
    <property type="protein sequence ID" value="MXP64875.1"/>
    <property type="molecule type" value="Genomic_DNA"/>
</dbReference>
<keyword evidence="3" id="KW-1185">Reference proteome</keyword>
<keyword evidence="2" id="KW-0808">Transferase</keyword>
<dbReference type="Gene3D" id="3.40.50.2000">
    <property type="entry name" value="Glycogen Phosphorylase B"/>
    <property type="match status" value="2"/>
</dbReference>
<evidence type="ECO:0000313" key="3">
    <source>
        <dbReference type="Proteomes" id="UP000460715"/>
    </source>
</evidence>
<reference evidence="2 3" key="1">
    <citation type="submission" date="2019-03" db="EMBL/GenBank/DDBJ databases">
        <title>Roseomonas sp. a novel Roseomonas species isolated from Sea whip Gorgonian.</title>
        <authorList>
            <person name="Li F."/>
            <person name="Pan X."/>
            <person name="Huang S."/>
            <person name="Li Z."/>
            <person name="Meng B."/>
        </authorList>
    </citation>
    <scope>NUCLEOTIDE SEQUENCE [LARGE SCALE GENOMIC DNA]</scope>
    <source>
        <strain evidence="2 3">M0104</strain>
    </source>
</reference>
<dbReference type="OrthoDB" id="185319at2"/>
<dbReference type="InterPro" id="IPR028098">
    <property type="entry name" value="Glyco_trans_4-like_N"/>
</dbReference>
<dbReference type="RefSeq" id="WP_160938279.1">
    <property type="nucleotide sequence ID" value="NZ_SNVJ01000015.1"/>
</dbReference>
<dbReference type="AlphaFoldDB" id="A0A845BD89"/>
<organism evidence="2 3">
    <name type="scientific">Teichococcus coralli</name>
    <dbReference type="NCBI Taxonomy" id="2545983"/>
    <lineage>
        <taxon>Bacteria</taxon>
        <taxon>Pseudomonadati</taxon>
        <taxon>Pseudomonadota</taxon>
        <taxon>Alphaproteobacteria</taxon>
        <taxon>Acetobacterales</taxon>
        <taxon>Roseomonadaceae</taxon>
        <taxon>Roseomonas</taxon>
    </lineage>
</organism>
<dbReference type="Proteomes" id="UP000460715">
    <property type="component" value="Unassembled WGS sequence"/>
</dbReference>
<comment type="caution">
    <text evidence="2">The sequence shown here is derived from an EMBL/GenBank/DDBJ whole genome shotgun (WGS) entry which is preliminary data.</text>
</comment>
<name>A0A845BD89_9PROT</name>
<gene>
    <name evidence="2" type="ORF">E0493_16095</name>
</gene>
<proteinExistence type="predicted"/>
<dbReference type="GO" id="GO:0016758">
    <property type="term" value="F:hexosyltransferase activity"/>
    <property type="evidence" value="ECO:0007669"/>
    <property type="project" value="TreeGrafter"/>
</dbReference>
<dbReference type="InterPro" id="IPR050194">
    <property type="entry name" value="Glycosyltransferase_grp1"/>
</dbReference>
<dbReference type="SUPFAM" id="SSF53756">
    <property type="entry name" value="UDP-Glycosyltransferase/glycogen phosphorylase"/>
    <property type="match status" value="1"/>
</dbReference>
<dbReference type="PANTHER" id="PTHR45947:SF3">
    <property type="entry name" value="SULFOQUINOVOSYL TRANSFERASE SQD2"/>
    <property type="match status" value="1"/>
</dbReference>
<evidence type="ECO:0000259" key="1">
    <source>
        <dbReference type="Pfam" id="PF13579"/>
    </source>
</evidence>
<sequence length="414" mass="43719">MRILYLHQHYSAPNGTTATRSHAFATALLARGHQVTMACGRYEGAATGLAGEFHSGRREGRLRGLRIVEFDIPCRNAQGFAARGLAFARYAARAGQLALAEEWDLVIASSTPLTVTLPALLARRVRGTPFVYEMRDPWPELPRAMGGVPGWALAGMEAMANAACRRANAVVALSEGMAATALARGAEPARVHVVPNGCDLDLFGPQVAPWRPAEAAPWEMLAVYAGAHGRANGLDQLLDAAAVLRTANEHRIRLLLVGEGSEKPRLRSEAAARGLHNVSFLPPLPKRKLASLLAGAQVGLQCLAPVPEFAELTAPNKLMDYLAAGLPVVSNLPGRAARLLAEGPCGIVAPPGDAAALAEALVAMADNPHRRGAMGHAAREQAVRRWDRRLLAGRFIEAVEAAAEVAPAGLLAAA</sequence>
<dbReference type="Pfam" id="PF13579">
    <property type="entry name" value="Glyco_trans_4_4"/>
    <property type="match status" value="1"/>
</dbReference>
<accession>A0A845BD89</accession>
<dbReference type="CDD" id="cd03794">
    <property type="entry name" value="GT4_WbuB-like"/>
    <property type="match status" value="1"/>
</dbReference>
<feature type="domain" description="Glycosyltransferase subfamily 4-like N-terminal" evidence="1">
    <location>
        <begin position="16"/>
        <end position="197"/>
    </location>
</feature>
<dbReference type="Pfam" id="PF13692">
    <property type="entry name" value="Glyco_trans_1_4"/>
    <property type="match status" value="1"/>
</dbReference>
<evidence type="ECO:0000313" key="2">
    <source>
        <dbReference type="EMBL" id="MXP64875.1"/>
    </source>
</evidence>
<protein>
    <submittedName>
        <fullName evidence="2">Glycosyltransferase WbuB</fullName>
    </submittedName>
</protein>